<dbReference type="InterPro" id="IPR011611">
    <property type="entry name" value="PfkB_dom"/>
</dbReference>
<evidence type="ECO:0000256" key="2">
    <source>
        <dbReference type="ARBA" id="ARBA00022679"/>
    </source>
</evidence>
<sequence length="287" mass="31249">MTFNVNALGFGDNVVDRYEHIHTMYPGGNAVNFAVYAKKCGAARSAYMGIFGNDAAAEHVIASLEDEDVELAKCKQLIGENGVARVTVVDGDRVFLGSNEGGIRGDARYVLDRFDLAYMKQFDVVHSGNYCFTERELPKLKAAGITVSFDFSDDSTDEYYEQIAPYVDFAFFSAADVASEDEIRERLAWVKSLGPRFVSATAGAEGCIAYDGERYYRQHAKPVADMKDTMGAGDSFLTSFLMCYLDSAKRGEDGAEAIERALDFAAGFASTVCGMEGSWGHGAPISE</sequence>
<gene>
    <name evidence="5" type="primary">frlD_1</name>
    <name evidence="5" type="ORF">ERS852381_01381</name>
</gene>
<dbReference type="AlphaFoldDB" id="A0A174E4W0"/>
<dbReference type="PANTHER" id="PTHR43085:SF41">
    <property type="entry name" value="FRUCTOSELYSINE 6-KINASE"/>
    <property type="match status" value="1"/>
</dbReference>
<dbReference type="Proteomes" id="UP000095468">
    <property type="component" value="Unassembled WGS sequence"/>
</dbReference>
<dbReference type="SUPFAM" id="SSF53613">
    <property type="entry name" value="Ribokinase-like"/>
    <property type="match status" value="1"/>
</dbReference>
<feature type="domain" description="Carbohydrate kinase PfkB" evidence="4">
    <location>
        <begin position="18"/>
        <end position="276"/>
    </location>
</feature>
<dbReference type="GO" id="GO:0016301">
    <property type="term" value="F:kinase activity"/>
    <property type="evidence" value="ECO:0007669"/>
    <property type="project" value="UniProtKB-KW"/>
</dbReference>
<evidence type="ECO:0000256" key="1">
    <source>
        <dbReference type="ARBA" id="ARBA00010688"/>
    </source>
</evidence>
<evidence type="ECO:0000256" key="3">
    <source>
        <dbReference type="ARBA" id="ARBA00022777"/>
    </source>
</evidence>
<dbReference type="Gene3D" id="3.40.1190.20">
    <property type="match status" value="1"/>
</dbReference>
<dbReference type="EC" id="2.7.1.-" evidence="5"/>
<protein>
    <submittedName>
        <fullName evidence="5">Fructosamine kinase frlD</fullName>
        <ecNumber evidence="5">2.7.1.-</ecNumber>
    </submittedName>
</protein>
<keyword evidence="3 5" id="KW-0418">Kinase</keyword>
<dbReference type="InterPro" id="IPR029056">
    <property type="entry name" value="Ribokinase-like"/>
</dbReference>
<keyword evidence="2 5" id="KW-0808">Transferase</keyword>
<evidence type="ECO:0000313" key="5">
    <source>
        <dbReference type="EMBL" id="CUO32803.1"/>
    </source>
</evidence>
<comment type="similarity">
    <text evidence="1">Belongs to the carbohydrate kinase PfkB family.</text>
</comment>
<reference evidence="5 6" key="1">
    <citation type="submission" date="2015-09" db="EMBL/GenBank/DDBJ databases">
        <authorList>
            <consortium name="Pathogen Informatics"/>
        </authorList>
    </citation>
    <scope>NUCLEOTIDE SEQUENCE [LARGE SCALE GENOMIC DNA]</scope>
    <source>
        <strain evidence="5 6">2789STDY5608823</strain>
    </source>
</reference>
<proteinExistence type="inferred from homology"/>
<evidence type="ECO:0000313" key="6">
    <source>
        <dbReference type="Proteomes" id="UP000095468"/>
    </source>
</evidence>
<dbReference type="InterPro" id="IPR050306">
    <property type="entry name" value="PfkB_Carbo_kinase"/>
</dbReference>
<dbReference type="EMBL" id="CYYP01000012">
    <property type="protein sequence ID" value="CUO32803.1"/>
    <property type="molecule type" value="Genomic_DNA"/>
</dbReference>
<organism evidence="5 6">
    <name type="scientific">Collinsella aerofaciens</name>
    <dbReference type="NCBI Taxonomy" id="74426"/>
    <lineage>
        <taxon>Bacteria</taxon>
        <taxon>Bacillati</taxon>
        <taxon>Actinomycetota</taxon>
        <taxon>Coriobacteriia</taxon>
        <taxon>Coriobacteriales</taxon>
        <taxon>Coriobacteriaceae</taxon>
        <taxon>Collinsella</taxon>
    </lineage>
</organism>
<dbReference type="PANTHER" id="PTHR43085">
    <property type="entry name" value="HEXOKINASE FAMILY MEMBER"/>
    <property type="match status" value="1"/>
</dbReference>
<dbReference type="RefSeq" id="WP_055286865.1">
    <property type="nucleotide sequence ID" value="NZ_CYYP01000012.1"/>
</dbReference>
<accession>A0A174E4W0</accession>
<name>A0A174E4W0_9ACTN</name>
<evidence type="ECO:0000259" key="4">
    <source>
        <dbReference type="Pfam" id="PF00294"/>
    </source>
</evidence>
<dbReference type="Pfam" id="PF00294">
    <property type="entry name" value="PfkB"/>
    <property type="match status" value="1"/>
</dbReference>